<keyword evidence="5" id="KW-0539">Nucleus</keyword>
<dbReference type="AlphaFoldDB" id="A0A8C4WVD4"/>
<feature type="compositionally biased region" description="Acidic residues" evidence="6">
    <location>
        <begin position="320"/>
        <end position="334"/>
    </location>
</feature>
<sequence>MSDFDLFMSHSTSKKVNTRPRSSAITSYDMACYEHESTSTKDMEDNAQSMMGKLVCVEAMQEKRKGPSWFPALVISPDCIDSPTSVRKEQFLVRSFQDGKFHCVSRTDVRIINRNSAPKTDPSIRQALEAGLRFQEYREIPALWRASPAAVQQQSPQRSATTTRAGAAVVEDGGDAQEAGDFLHDESNNDFLLQLFQFMEHRGTPIIKTPVLCYRNLDLFKLYQIVQRCGGCEQKGKLPVKGGPMWKQVYKELGIPVLNSAASYNIKSTYKRYLYAFELYCQCAGISFGEACKPLKCQEAVADSLGETTEVGYNKHLQQAEDEERAESTSDIEDDVSKSKTQNEGIVEEEPTMRVTSGVRLEPIILSKESGDSSVDQVNKVLNIEGPQVERSLRYLASPECDSDKQCEGREENKAGRVIENADDAKQEKMGEEDEEECEEKKDNEEDVFDRTFNKEESEDLILGTHVHVKYGRGKSLRTYEARIRRRQHEEGDNHYLVHYLGWNSRHDEWIKHDRIVTDVHQRVANFGYGRKGKVKVEDAVQGSTCIHRNRSTGKASRSPIAIFTKCLAKTPVESAPSTACQRRGTAGNKETATQPRGKTEGGEEEEGGYDFGATPTGDVEWSLVEALDTKTHLRTIETGCERDSAVKQMETRQDVKLQEDQDEDWGSIKDEPLAQIHQYSLGKTSAWKDETHNMCQNDITSCTVVTENVVSEEKSLDKSFVDVLQADHAERRLASGDLSLEISEVPSRDFVFDKQREGGLGPSKSGTVEVFQDLEKKFKSPFVLQPESDTIVFPNLGEISDPQEEKALKENDDSSDQMEEDQQLGGTSFIMSSSVGVDDSCNAGQFQEGCQSSNATDCHRPLPGDDIDTRTVSAVKMKAFAALTWVAAERVSDNDALSVCNFPGNMTQSERQTSFSPSSGNGEASPADGEGYQECNLERSERVCRSRYMRHRAVTTSEGANRGPKRQRRSSERTRAKKRRACYKRSRMTSKAGQSSDSEDFSLSEPSHGKLSPPPSPPGSLSSSTDKLASFDVQIELPSLSGAARITWLQQRLQQIRAYYMALRSEVASIDRRLRKFRRRERQALTYSVASLDSHADPISSHAPLALDFG</sequence>
<dbReference type="SMART" id="SM00501">
    <property type="entry name" value="BRIGHT"/>
    <property type="match status" value="1"/>
</dbReference>
<dbReference type="Pfam" id="PF01388">
    <property type="entry name" value="ARID"/>
    <property type="match status" value="1"/>
</dbReference>
<feature type="region of interest" description="Disordered" evidence="6">
    <location>
        <begin position="909"/>
        <end position="935"/>
    </location>
</feature>
<evidence type="ECO:0000313" key="8">
    <source>
        <dbReference type="Ensembl" id="ENSEBUP00000013469.1"/>
    </source>
</evidence>
<evidence type="ECO:0000256" key="4">
    <source>
        <dbReference type="ARBA" id="ARBA00023163"/>
    </source>
</evidence>
<dbReference type="InterPro" id="IPR036431">
    <property type="entry name" value="ARID_dom_sf"/>
</dbReference>
<feature type="region of interest" description="Disordered" evidence="6">
    <location>
        <begin position="402"/>
        <end position="446"/>
    </location>
</feature>
<accession>A0A8C4WVD4</accession>
<evidence type="ECO:0000256" key="3">
    <source>
        <dbReference type="ARBA" id="ARBA00023125"/>
    </source>
</evidence>
<feature type="compositionally biased region" description="Polar residues" evidence="6">
    <location>
        <begin position="909"/>
        <end position="923"/>
    </location>
</feature>
<dbReference type="PANTHER" id="PTHR13964">
    <property type="entry name" value="RBP-RELATED"/>
    <property type="match status" value="1"/>
</dbReference>
<dbReference type="SMART" id="SM00298">
    <property type="entry name" value="CHROMO"/>
    <property type="match status" value="1"/>
</dbReference>
<organism evidence="8 9">
    <name type="scientific">Eptatretus burgeri</name>
    <name type="common">Inshore hagfish</name>
    <dbReference type="NCBI Taxonomy" id="7764"/>
    <lineage>
        <taxon>Eukaryota</taxon>
        <taxon>Metazoa</taxon>
        <taxon>Chordata</taxon>
        <taxon>Craniata</taxon>
        <taxon>Vertebrata</taxon>
        <taxon>Cyclostomata</taxon>
        <taxon>Myxini</taxon>
        <taxon>Myxiniformes</taxon>
        <taxon>Myxinidae</taxon>
        <taxon>Eptatretinae</taxon>
        <taxon>Eptatretus</taxon>
    </lineage>
</organism>
<dbReference type="GO" id="GO:0006325">
    <property type="term" value="P:chromatin organization"/>
    <property type="evidence" value="ECO:0007669"/>
    <property type="project" value="UniProtKB-KW"/>
</dbReference>
<keyword evidence="1" id="KW-0156">Chromatin regulator</keyword>
<dbReference type="Gene3D" id="1.10.150.60">
    <property type="entry name" value="ARID DNA-binding domain"/>
    <property type="match status" value="1"/>
</dbReference>
<dbReference type="Proteomes" id="UP000694388">
    <property type="component" value="Unplaced"/>
</dbReference>
<evidence type="ECO:0000256" key="5">
    <source>
        <dbReference type="ARBA" id="ARBA00023242"/>
    </source>
</evidence>
<dbReference type="InterPro" id="IPR016197">
    <property type="entry name" value="Chromo-like_dom_sf"/>
</dbReference>
<evidence type="ECO:0000256" key="2">
    <source>
        <dbReference type="ARBA" id="ARBA00023015"/>
    </source>
</evidence>
<evidence type="ECO:0000259" key="7">
    <source>
        <dbReference type="PROSITE" id="PS51011"/>
    </source>
</evidence>
<dbReference type="Pfam" id="PF11717">
    <property type="entry name" value="Tudor-knot"/>
    <property type="match status" value="1"/>
</dbReference>
<evidence type="ECO:0000256" key="1">
    <source>
        <dbReference type="ARBA" id="ARBA00022853"/>
    </source>
</evidence>
<feature type="region of interest" description="Disordered" evidence="6">
    <location>
        <begin position="795"/>
        <end position="824"/>
    </location>
</feature>
<dbReference type="InterPro" id="IPR000953">
    <property type="entry name" value="Chromo/chromo_shadow_dom"/>
</dbReference>
<feature type="compositionally biased region" description="Basic and acidic residues" evidence="6">
    <location>
        <begin position="402"/>
        <end position="417"/>
    </location>
</feature>
<evidence type="ECO:0000256" key="6">
    <source>
        <dbReference type="SAM" id="MobiDB-lite"/>
    </source>
</evidence>
<dbReference type="Ensembl" id="ENSEBUT00000014045.1">
    <property type="protein sequence ID" value="ENSEBUP00000013469.1"/>
    <property type="gene ID" value="ENSEBUG00000008501.1"/>
</dbReference>
<feature type="compositionally biased region" description="Acidic residues" evidence="6">
    <location>
        <begin position="814"/>
        <end position="823"/>
    </location>
</feature>
<feature type="compositionally biased region" description="Basic residues" evidence="6">
    <location>
        <begin position="976"/>
        <end position="989"/>
    </location>
</feature>
<keyword evidence="9" id="KW-1185">Reference proteome</keyword>
<feature type="compositionally biased region" description="Basic and acidic residues" evidence="6">
    <location>
        <begin position="804"/>
        <end position="813"/>
    </location>
</feature>
<dbReference type="InterPro" id="IPR012603">
    <property type="entry name" value="ARID4A/B_PWWP"/>
</dbReference>
<protein>
    <recommendedName>
        <fullName evidence="7">ARID domain-containing protein</fullName>
    </recommendedName>
</protein>
<dbReference type="PROSITE" id="PS51011">
    <property type="entry name" value="ARID"/>
    <property type="match status" value="1"/>
</dbReference>
<keyword evidence="3" id="KW-0238">DNA-binding</keyword>
<keyword evidence="4" id="KW-0804">Transcription</keyword>
<feature type="region of interest" description="Disordered" evidence="6">
    <location>
        <begin position="578"/>
        <end position="616"/>
    </location>
</feature>
<dbReference type="SMART" id="SM01014">
    <property type="entry name" value="ARID"/>
    <property type="match status" value="1"/>
</dbReference>
<dbReference type="CDD" id="cd05162">
    <property type="entry name" value="PWWP"/>
    <property type="match status" value="1"/>
</dbReference>
<dbReference type="InterPro" id="IPR025995">
    <property type="entry name" value="Tudor-knot"/>
</dbReference>
<dbReference type="SUPFAM" id="SSF54160">
    <property type="entry name" value="Chromo domain-like"/>
    <property type="match status" value="1"/>
</dbReference>
<dbReference type="GO" id="GO:0006357">
    <property type="term" value="P:regulation of transcription by RNA polymerase II"/>
    <property type="evidence" value="ECO:0007669"/>
    <property type="project" value="TreeGrafter"/>
</dbReference>
<feature type="region of interest" description="Disordered" evidence="6">
    <location>
        <begin position="317"/>
        <end position="345"/>
    </location>
</feature>
<dbReference type="GO" id="GO:0005634">
    <property type="term" value="C:nucleus"/>
    <property type="evidence" value="ECO:0007669"/>
    <property type="project" value="TreeGrafter"/>
</dbReference>
<dbReference type="PANTHER" id="PTHR13964:SF27">
    <property type="entry name" value="HAT-TRICK, ISOFORM D"/>
    <property type="match status" value="1"/>
</dbReference>
<reference evidence="8" key="1">
    <citation type="submission" date="2025-08" db="UniProtKB">
        <authorList>
            <consortium name="Ensembl"/>
        </authorList>
    </citation>
    <scope>IDENTIFICATION</scope>
</reference>
<dbReference type="OMA" id="PCARREL"/>
<reference evidence="8" key="2">
    <citation type="submission" date="2025-09" db="UniProtKB">
        <authorList>
            <consortium name="Ensembl"/>
        </authorList>
    </citation>
    <scope>IDENTIFICATION</scope>
</reference>
<dbReference type="GeneTree" id="ENSGT00940000158149"/>
<dbReference type="FunFam" id="1.10.150.60:FF:000003">
    <property type="entry name" value="AT-rich interactive domain-containing protein 4B"/>
    <property type="match status" value="1"/>
</dbReference>
<dbReference type="GO" id="GO:0000976">
    <property type="term" value="F:transcription cis-regulatory region binding"/>
    <property type="evidence" value="ECO:0007669"/>
    <property type="project" value="TreeGrafter"/>
</dbReference>
<dbReference type="Pfam" id="PF08169">
    <property type="entry name" value="RBB1NT"/>
    <property type="match status" value="1"/>
</dbReference>
<name>A0A8C4WVD4_EPTBU</name>
<feature type="region of interest" description="Disordered" evidence="6">
    <location>
        <begin position="954"/>
        <end position="1026"/>
    </location>
</feature>
<dbReference type="InterPro" id="IPR051232">
    <property type="entry name" value="ARID/SWI1_ChromRemod"/>
</dbReference>
<dbReference type="InterPro" id="IPR001606">
    <property type="entry name" value="ARID_dom"/>
</dbReference>
<dbReference type="Gene3D" id="2.30.30.140">
    <property type="match status" value="2"/>
</dbReference>
<proteinExistence type="predicted"/>
<dbReference type="SUPFAM" id="SSF46774">
    <property type="entry name" value="ARID-like"/>
    <property type="match status" value="1"/>
</dbReference>
<keyword evidence="2" id="KW-0805">Transcription regulation</keyword>
<evidence type="ECO:0000313" key="9">
    <source>
        <dbReference type="Proteomes" id="UP000694388"/>
    </source>
</evidence>
<feature type="domain" description="ARID" evidence="7">
    <location>
        <begin position="185"/>
        <end position="282"/>
    </location>
</feature>